<dbReference type="EMBL" id="CM042059">
    <property type="protein sequence ID" value="KAI3680733.1"/>
    <property type="molecule type" value="Genomic_DNA"/>
</dbReference>
<name>A0ACB8Y6M9_ARCLA</name>
<reference evidence="2" key="1">
    <citation type="journal article" date="2022" name="Mol. Ecol. Resour.">
        <title>The genomes of chicory, endive, great burdock and yacon provide insights into Asteraceae palaeo-polyploidization history and plant inulin production.</title>
        <authorList>
            <person name="Fan W."/>
            <person name="Wang S."/>
            <person name="Wang H."/>
            <person name="Wang A."/>
            <person name="Jiang F."/>
            <person name="Liu H."/>
            <person name="Zhao H."/>
            <person name="Xu D."/>
            <person name="Zhang Y."/>
        </authorList>
    </citation>
    <scope>NUCLEOTIDE SEQUENCE [LARGE SCALE GENOMIC DNA]</scope>
    <source>
        <strain evidence="2">cv. Niubang</strain>
    </source>
</reference>
<reference evidence="1 2" key="2">
    <citation type="journal article" date="2022" name="Mol. Ecol. Resour.">
        <title>The genomes of chicory, endive, great burdock and yacon provide insights into Asteraceae paleo-polyploidization history and plant inulin production.</title>
        <authorList>
            <person name="Fan W."/>
            <person name="Wang S."/>
            <person name="Wang H."/>
            <person name="Wang A."/>
            <person name="Jiang F."/>
            <person name="Liu H."/>
            <person name="Zhao H."/>
            <person name="Xu D."/>
            <person name="Zhang Y."/>
        </authorList>
    </citation>
    <scope>NUCLEOTIDE SEQUENCE [LARGE SCALE GENOMIC DNA]</scope>
    <source>
        <strain evidence="2">cv. Niubang</strain>
    </source>
</reference>
<proteinExistence type="predicted"/>
<comment type="caution">
    <text evidence="1">The sequence shown here is derived from an EMBL/GenBank/DDBJ whole genome shotgun (WGS) entry which is preliminary data.</text>
</comment>
<evidence type="ECO:0000313" key="2">
    <source>
        <dbReference type="Proteomes" id="UP001055879"/>
    </source>
</evidence>
<dbReference type="Proteomes" id="UP001055879">
    <property type="component" value="Linkage Group LG13"/>
</dbReference>
<protein>
    <submittedName>
        <fullName evidence="1">Uncharacterized protein</fullName>
    </submittedName>
</protein>
<keyword evidence="2" id="KW-1185">Reference proteome</keyword>
<sequence length="121" mass="14354">MKPPSNSQEKLCSILLLIFQFWIYLCLLEDHTLRDKFLKNLLESSSEMTRNSSDFKESLKSLYVPSLFSRISFSRQQMFIAESKTKLLNKEKSTSDPMRISVKQRQLYLYAKEHEESFSDR</sequence>
<accession>A0ACB8Y6M9</accession>
<gene>
    <name evidence="1" type="ORF">L6452_35508</name>
</gene>
<evidence type="ECO:0000313" key="1">
    <source>
        <dbReference type="EMBL" id="KAI3680733.1"/>
    </source>
</evidence>
<organism evidence="1 2">
    <name type="scientific">Arctium lappa</name>
    <name type="common">Greater burdock</name>
    <name type="synonym">Lappa major</name>
    <dbReference type="NCBI Taxonomy" id="4217"/>
    <lineage>
        <taxon>Eukaryota</taxon>
        <taxon>Viridiplantae</taxon>
        <taxon>Streptophyta</taxon>
        <taxon>Embryophyta</taxon>
        <taxon>Tracheophyta</taxon>
        <taxon>Spermatophyta</taxon>
        <taxon>Magnoliopsida</taxon>
        <taxon>eudicotyledons</taxon>
        <taxon>Gunneridae</taxon>
        <taxon>Pentapetalae</taxon>
        <taxon>asterids</taxon>
        <taxon>campanulids</taxon>
        <taxon>Asterales</taxon>
        <taxon>Asteraceae</taxon>
        <taxon>Carduoideae</taxon>
        <taxon>Cardueae</taxon>
        <taxon>Arctiinae</taxon>
        <taxon>Arctium</taxon>
    </lineage>
</organism>